<keyword evidence="4" id="KW-0460">Magnesium</keyword>
<keyword evidence="5" id="KW-0630">Potassium</keyword>
<dbReference type="GO" id="GO:0046872">
    <property type="term" value="F:metal ion binding"/>
    <property type="evidence" value="ECO:0007669"/>
    <property type="project" value="UniProtKB-KW"/>
</dbReference>
<sequence>MNLPDNPQPVSLTLTALSGIPLVRPGDDLVALILQSLKQTKMILMEGDILVIAQKIISKSEGRYVRIAEVTPSEQAYSLAESTEKDPQIVELITLESREIVRHRTGVIVAENRQGVVLANAGIDHSNVETDGNAEQVLLLPVDPDASAANIRKELHQKTKVNVAVIINDSLGRAWRNGTIGTALGVSGLPSLLDLRGQPDLFGKPLRVTEEAIADEFSSAASLLQGQAAEGRPIVLIRGYSFSAPPTLASSLIRPKEKDLFR</sequence>
<evidence type="ECO:0000256" key="1">
    <source>
        <dbReference type="ARBA" id="ARBA00022598"/>
    </source>
</evidence>
<dbReference type="PANTHER" id="PTHR47917">
    <property type="match status" value="1"/>
</dbReference>
<organism evidence="9">
    <name type="scientific">marine metagenome</name>
    <dbReference type="NCBI Taxonomy" id="408172"/>
    <lineage>
        <taxon>unclassified sequences</taxon>
        <taxon>metagenomes</taxon>
        <taxon>ecological metagenomes</taxon>
    </lineage>
</organism>
<dbReference type="Pfam" id="PF01996">
    <property type="entry name" value="F420_ligase"/>
    <property type="match status" value="1"/>
</dbReference>
<dbReference type="NCBIfam" id="TIGR01916">
    <property type="entry name" value="F420_cofE"/>
    <property type="match status" value="1"/>
</dbReference>
<keyword evidence="2" id="KW-0479">Metal-binding</keyword>
<evidence type="ECO:0000256" key="7">
    <source>
        <dbReference type="ARBA" id="ARBA00023211"/>
    </source>
</evidence>
<evidence type="ECO:0000256" key="3">
    <source>
        <dbReference type="ARBA" id="ARBA00022741"/>
    </source>
</evidence>
<proteinExistence type="predicted"/>
<dbReference type="Gene3D" id="3.30.1330.100">
    <property type="entry name" value="CofE-like"/>
    <property type="match status" value="1"/>
</dbReference>
<reference evidence="9" key="1">
    <citation type="submission" date="2018-05" db="EMBL/GenBank/DDBJ databases">
        <authorList>
            <person name="Lanie J.A."/>
            <person name="Ng W.-L."/>
            <person name="Kazmierczak K.M."/>
            <person name="Andrzejewski T.M."/>
            <person name="Davidsen T.M."/>
            <person name="Wayne K.J."/>
            <person name="Tettelin H."/>
            <person name="Glass J.I."/>
            <person name="Rusch D."/>
            <person name="Podicherti R."/>
            <person name="Tsui H.-C.T."/>
            <person name="Winkler M.E."/>
        </authorList>
    </citation>
    <scope>NUCLEOTIDE SEQUENCE</scope>
</reference>
<keyword evidence="1" id="KW-0436">Ligase</keyword>
<evidence type="ECO:0000256" key="4">
    <source>
        <dbReference type="ARBA" id="ARBA00022842"/>
    </source>
</evidence>
<keyword evidence="6" id="KW-0342">GTP-binding</keyword>
<evidence type="ECO:0000313" key="9">
    <source>
        <dbReference type="EMBL" id="SUZ55176.1"/>
    </source>
</evidence>
<gene>
    <name evidence="9" type="ORF">METZ01_LOCUS8030</name>
</gene>
<keyword evidence="3" id="KW-0547">Nucleotide-binding</keyword>
<evidence type="ECO:0000256" key="6">
    <source>
        <dbReference type="ARBA" id="ARBA00023134"/>
    </source>
</evidence>
<accession>A0A381NKP0</accession>
<evidence type="ECO:0000256" key="2">
    <source>
        <dbReference type="ARBA" id="ARBA00022723"/>
    </source>
</evidence>
<evidence type="ECO:0000256" key="5">
    <source>
        <dbReference type="ARBA" id="ARBA00022958"/>
    </source>
</evidence>
<dbReference type="InterPro" id="IPR008225">
    <property type="entry name" value="F420-0_g-glutamyl_ligase"/>
</dbReference>
<dbReference type="AlphaFoldDB" id="A0A381NKP0"/>
<dbReference type="EMBL" id="UINC01000432">
    <property type="protein sequence ID" value="SUZ55176.1"/>
    <property type="molecule type" value="Genomic_DNA"/>
</dbReference>
<dbReference type="GO" id="GO:0052618">
    <property type="term" value="F:coenzyme F420-0:L-glutamate ligase activity"/>
    <property type="evidence" value="ECO:0007669"/>
    <property type="project" value="TreeGrafter"/>
</dbReference>
<keyword evidence="7" id="KW-0464">Manganese</keyword>
<dbReference type="Gene3D" id="3.90.1660.10">
    <property type="entry name" value="CofE-like domain"/>
    <property type="match status" value="1"/>
</dbReference>
<dbReference type="GO" id="GO:0005525">
    <property type="term" value="F:GTP binding"/>
    <property type="evidence" value="ECO:0007669"/>
    <property type="project" value="UniProtKB-KW"/>
</dbReference>
<name>A0A381NKP0_9ZZZZ</name>
<protein>
    <recommendedName>
        <fullName evidence="8">Coenzyme F420:L-glutamate ligase-like domain-containing protein</fullName>
    </recommendedName>
</protein>
<evidence type="ECO:0000259" key="8">
    <source>
        <dbReference type="Pfam" id="PF01996"/>
    </source>
</evidence>
<dbReference type="PANTHER" id="PTHR47917:SF1">
    <property type="entry name" value="COENZYME F420:L-GLUTAMATE LIGASE"/>
    <property type="match status" value="1"/>
</dbReference>
<dbReference type="SUPFAM" id="SSF144010">
    <property type="entry name" value="CofE-like"/>
    <property type="match status" value="1"/>
</dbReference>
<dbReference type="InterPro" id="IPR002847">
    <property type="entry name" value="F420-0_gamma-glut_ligase-dom"/>
</dbReference>
<feature type="domain" description="Coenzyme F420:L-glutamate ligase-like" evidence="8">
    <location>
        <begin position="20"/>
        <end position="239"/>
    </location>
</feature>